<dbReference type="InterPro" id="IPR050109">
    <property type="entry name" value="HTH-type_TetR-like_transc_reg"/>
</dbReference>
<evidence type="ECO:0000259" key="6">
    <source>
        <dbReference type="PROSITE" id="PS50977"/>
    </source>
</evidence>
<feature type="DNA-binding region" description="H-T-H motif" evidence="4">
    <location>
        <begin position="48"/>
        <end position="67"/>
    </location>
</feature>
<dbReference type="InterPro" id="IPR001647">
    <property type="entry name" value="HTH_TetR"/>
</dbReference>
<dbReference type="InterPro" id="IPR009057">
    <property type="entry name" value="Homeodomain-like_sf"/>
</dbReference>
<name>A0ABP9RZ41_9ACTN</name>
<comment type="caution">
    <text evidence="7">The sequence shown here is derived from an EMBL/GenBank/DDBJ whole genome shotgun (WGS) entry which is preliminary data.</text>
</comment>
<reference evidence="8" key="1">
    <citation type="journal article" date="2019" name="Int. J. Syst. Evol. Microbiol.">
        <title>The Global Catalogue of Microorganisms (GCM) 10K type strain sequencing project: providing services to taxonomists for standard genome sequencing and annotation.</title>
        <authorList>
            <consortium name="The Broad Institute Genomics Platform"/>
            <consortium name="The Broad Institute Genome Sequencing Center for Infectious Disease"/>
            <person name="Wu L."/>
            <person name="Ma J."/>
        </authorList>
    </citation>
    <scope>NUCLEOTIDE SEQUENCE [LARGE SCALE GENOMIC DNA]</scope>
    <source>
        <strain evidence="8">JCM 18304</strain>
    </source>
</reference>
<evidence type="ECO:0000256" key="2">
    <source>
        <dbReference type="ARBA" id="ARBA00023125"/>
    </source>
</evidence>
<keyword evidence="2 4" id="KW-0238">DNA-binding</keyword>
<feature type="domain" description="HTH tetR-type" evidence="6">
    <location>
        <begin position="25"/>
        <end position="85"/>
    </location>
</feature>
<dbReference type="Pfam" id="PF02909">
    <property type="entry name" value="TetR_C_1"/>
    <property type="match status" value="1"/>
</dbReference>
<evidence type="ECO:0000256" key="5">
    <source>
        <dbReference type="SAM" id="MobiDB-lite"/>
    </source>
</evidence>
<dbReference type="Proteomes" id="UP001501570">
    <property type="component" value="Unassembled WGS sequence"/>
</dbReference>
<dbReference type="EMBL" id="BAABJQ010000011">
    <property type="protein sequence ID" value="GAA5188539.1"/>
    <property type="molecule type" value="Genomic_DNA"/>
</dbReference>
<dbReference type="InterPro" id="IPR036271">
    <property type="entry name" value="Tet_transcr_reg_TetR-rel_C_sf"/>
</dbReference>
<evidence type="ECO:0000313" key="7">
    <source>
        <dbReference type="EMBL" id="GAA5188539.1"/>
    </source>
</evidence>
<sequence length="246" mass="27203">MHDMAEDLPVPGWKPTRQPSRTRPALSRNAIVDVALRLVDADGLEGVSMRRVAEELGTGPASLYAHVANKEELLELVHDRVLGEVELPEPDPEHWREQLRAVAMSAFRVYVAHRDISRVSLANIPTGLNGLRMGEGLMAIMLAGGVPPQVAAYAIDRLALYIAADAYEGAIFSKRRTATGQSHEEYAQAYYDGVRSFFTSLPPERFPLLSKHVDLLMSGDSGQRFEFGLDMFIRSLATYVEPRDAA</sequence>
<dbReference type="InterPro" id="IPR004111">
    <property type="entry name" value="Repressor_TetR_C"/>
</dbReference>
<feature type="region of interest" description="Disordered" evidence="5">
    <location>
        <begin position="1"/>
        <end position="25"/>
    </location>
</feature>
<dbReference type="Gene3D" id="1.10.357.10">
    <property type="entry name" value="Tetracycline Repressor, domain 2"/>
    <property type="match status" value="1"/>
</dbReference>
<keyword evidence="1" id="KW-0805">Transcription regulation</keyword>
<evidence type="ECO:0000256" key="1">
    <source>
        <dbReference type="ARBA" id="ARBA00023015"/>
    </source>
</evidence>
<protein>
    <submittedName>
        <fullName evidence="7">TetR family transcriptional regulator ActII</fullName>
    </submittedName>
</protein>
<dbReference type="SUPFAM" id="SSF48498">
    <property type="entry name" value="Tetracyclin repressor-like, C-terminal domain"/>
    <property type="match status" value="1"/>
</dbReference>
<dbReference type="PROSITE" id="PS50977">
    <property type="entry name" value="HTH_TETR_2"/>
    <property type="match status" value="1"/>
</dbReference>
<keyword evidence="3" id="KW-0804">Transcription</keyword>
<dbReference type="PANTHER" id="PTHR30055:SF151">
    <property type="entry name" value="TRANSCRIPTIONAL REGULATORY PROTEIN"/>
    <property type="match status" value="1"/>
</dbReference>
<keyword evidence="8" id="KW-1185">Reference proteome</keyword>
<dbReference type="PRINTS" id="PR00455">
    <property type="entry name" value="HTHTETR"/>
</dbReference>
<accession>A0ABP9RZ41</accession>
<evidence type="ECO:0000313" key="8">
    <source>
        <dbReference type="Proteomes" id="UP001501570"/>
    </source>
</evidence>
<gene>
    <name evidence="7" type="primary">actII</name>
    <name evidence="7" type="ORF">GCM10023322_39460</name>
</gene>
<evidence type="ECO:0000256" key="4">
    <source>
        <dbReference type="PROSITE-ProRule" id="PRU00335"/>
    </source>
</evidence>
<evidence type="ECO:0000256" key="3">
    <source>
        <dbReference type="ARBA" id="ARBA00023163"/>
    </source>
</evidence>
<dbReference type="PANTHER" id="PTHR30055">
    <property type="entry name" value="HTH-TYPE TRANSCRIPTIONAL REGULATOR RUTR"/>
    <property type="match status" value="1"/>
</dbReference>
<dbReference type="SUPFAM" id="SSF46689">
    <property type="entry name" value="Homeodomain-like"/>
    <property type="match status" value="1"/>
</dbReference>
<proteinExistence type="predicted"/>
<organism evidence="7 8">
    <name type="scientific">Rugosimonospora acidiphila</name>
    <dbReference type="NCBI Taxonomy" id="556531"/>
    <lineage>
        <taxon>Bacteria</taxon>
        <taxon>Bacillati</taxon>
        <taxon>Actinomycetota</taxon>
        <taxon>Actinomycetes</taxon>
        <taxon>Micromonosporales</taxon>
        <taxon>Micromonosporaceae</taxon>
        <taxon>Rugosimonospora</taxon>
    </lineage>
</organism>
<dbReference type="Pfam" id="PF00440">
    <property type="entry name" value="TetR_N"/>
    <property type="match status" value="1"/>
</dbReference>